<protein>
    <submittedName>
        <fullName evidence="2">Uncharacterized protein</fullName>
    </submittedName>
</protein>
<sequence length="95" mass="11072">MICIIMQLLRNVLGRACATYEEMVTLLCECESVVNGRLLTYLYDDPNELRAIKPSDFIKDKKGNETVDLDIVDVKHLCKRIRYLQSLRCQLCQQF</sequence>
<reference evidence="2 3" key="1">
    <citation type="journal article" date="2019" name="Sci. Rep.">
        <title>Orb-weaving spider Araneus ventricosus genome elucidates the spidroin gene catalogue.</title>
        <authorList>
            <person name="Kono N."/>
            <person name="Nakamura H."/>
            <person name="Ohtoshi R."/>
            <person name="Moran D.A.P."/>
            <person name="Shinohara A."/>
            <person name="Yoshida Y."/>
            <person name="Fujiwara M."/>
            <person name="Mori M."/>
            <person name="Tomita M."/>
            <person name="Arakawa K."/>
        </authorList>
    </citation>
    <scope>NUCLEOTIDE SEQUENCE [LARGE SCALE GENOMIC DNA]</scope>
</reference>
<keyword evidence="1" id="KW-0732">Signal</keyword>
<dbReference type="Proteomes" id="UP000499080">
    <property type="component" value="Unassembled WGS sequence"/>
</dbReference>
<evidence type="ECO:0000313" key="2">
    <source>
        <dbReference type="EMBL" id="GBM93179.1"/>
    </source>
</evidence>
<accession>A0A4Y2JUK6</accession>
<proteinExistence type="predicted"/>
<dbReference type="EMBL" id="BGPR01003856">
    <property type="protein sequence ID" value="GBM93179.1"/>
    <property type="molecule type" value="Genomic_DNA"/>
</dbReference>
<evidence type="ECO:0000313" key="3">
    <source>
        <dbReference type="Proteomes" id="UP000499080"/>
    </source>
</evidence>
<comment type="caution">
    <text evidence="2">The sequence shown here is derived from an EMBL/GenBank/DDBJ whole genome shotgun (WGS) entry which is preliminary data.</text>
</comment>
<feature type="signal peptide" evidence="1">
    <location>
        <begin position="1"/>
        <end position="18"/>
    </location>
</feature>
<feature type="chain" id="PRO_5021497876" evidence="1">
    <location>
        <begin position="19"/>
        <end position="95"/>
    </location>
</feature>
<gene>
    <name evidence="2" type="ORF">AVEN_181975_1</name>
</gene>
<dbReference type="OrthoDB" id="5967017at2759"/>
<dbReference type="AlphaFoldDB" id="A0A4Y2JUK6"/>
<evidence type="ECO:0000256" key="1">
    <source>
        <dbReference type="SAM" id="SignalP"/>
    </source>
</evidence>
<name>A0A4Y2JUK6_ARAVE</name>
<keyword evidence="3" id="KW-1185">Reference proteome</keyword>
<organism evidence="2 3">
    <name type="scientific">Araneus ventricosus</name>
    <name type="common">Orbweaver spider</name>
    <name type="synonym">Epeira ventricosa</name>
    <dbReference type="NCBI Taxonomy" id="182803"/>
    <lineage>
        <taxon>Eukaryota</taxon>
        <taxon>Metazoa</taxon>
        <taxon>Ecdysozoa</taxon>
        <taxon>Arthropoda</taxon>
        <taxon>Chelicerata</taxon>
        <taxon>Arachnida</taxon>
        <taxon>Araneae</taxon>
        <taxon>Araneomorphae</taxon>
        <taxon>Entelegynae</taxon>
        <taxon>Araneoidea</taxon>
        <taxon>Araneidae</taxon>
        <taxon>Araneus</taxon>
    </lineage>
</organism>